<evidence type="ECO:0000313" key="1">
    <source>
        <dbReference type="EMBL" id="KAJ3553132.1"/>
    </source>
</evidence>
<keyword evidence="2" id="KW-1185">Reference proteome</keyword>
<sequence>MYDDDDNISMSSNDVSMVAEQPQVKPSSTNKKPRPIKWKLKTPQSFMPPPPAPSTPVLRHCHSSNNLNVQYNDEDLPNPHTPSLHRRHTLSGAIQSSEPPSTEPKPASKRKSPRDNKDKLEAIMDELKACRWTIGQFLLEYFRPTDEEGRPVTRDIRGHNTAVTQFLNGQSTPGIRDIVRCWVDDPLGRAAGSDEEEQLYSTEVPYHTLRHAEAVFTSLAAQLVKTKLAREMRVATDSKNGLHGTGVSKKGRKEMRWDDIGPHTVDDVMKIIKRHQPLTFTIIKDLVTPEPWRRRDGVRVVRKTRPPELVSAELIQPNHNGSDFRVYKTSVEIISTMDFLHTQAARRLPAARSVLYFACGAQQSLFKYGSRTGQLLSWSTTVRQLQRLGENTAEKIRELGQSGVKAGIVRFDNVQRWLKQREMRMGREEHMKIGVAATVAEMIDFDAEALELDYKLASIAENKRKDLTADSFMMLIDHKYMELIGELQWLETLVNTVPQLRKYKPDLAKIRRSEGAKLRIPVHRTVVHPLKPVAKNEAITTELRDTLYDFLKQLGLEPDKPFKRRIVFIGGDGMSFEKTILIKYYLQFQDGELRSLIIVQPFLELWHTVWTNLSMIFECHWGEPLTKDPSRLGHSAAKIGQKTPSNLNKVDYYPASYLAYLVLDARMLDCWRLHFSADNLFAHFDDLEKLDNLPDLADLRKAARTLHKRYSTQRAYEMAMHGMNPPNFFPVGSPWVAPEVDETSHLTQKAKTKAKKAAAESDDAFSGDQTLAQSIMFMHVTLILRDVVEAIADGDIGRVYEGLKYMLFEFAGSNHHPKYATYLLEQITQLEFESSPRLRALFLKNWLVNTKGQAGHFKPGDLMEEGLNLILEEMLSRNDANWDDPRVRDVIAPNVQYMADLKNHWGEGLGLAPRRSRHPEPHSRPELRTLLQLYKQEELHMFQSGRSYDRSADDVDIVTKGAEKLRKGKLKKWIDITMRARDLASTMGTTTQSTNDNENEIEFSLDGDDNDEDEDEFEAGPQTGGGITLVNGELVIETVEAEADEVEDSDRAAEEIEEDVAMEVYG</sequence>
<organism evidence="1 2">
    <name type="scientific">Phlebia brevispora</name>
    <dbReference type="NCBI Taxonomy" id="194682"/>
    <lineage>
        <taxon>Eukaryota</taxon>
        <taxon>Fungi</taxon>
        <taxon>Dikarya</taxon>
        <taxon>Basidiomycota</taxon>
        <taxon>Agaricomycotina</taxon>
        <taxon>Agaricomycetes</taxon>
        <taxon>Polyporales</taxon>
        <taxon>Meruliaceae</taxon>
        <taxon>Phlebia</taxon>
    </lineage>
</organism>
<gene>
    <name evidence="1" type="ORF">NM688_g3779</name>
</gene>
<dbReference type="EMBL" id="JANHOG010000575">
    <property type="protein sequence ID" value="KAJ3553132.1"/>
    <property type="molecule type" value="Genomic_DNA"/>
</dbReference>
<name>A0ACC1T4S3_9APHY</name>
<protein>
    <submittedName>
        <fullName evidence="1">Uncharacterized protein</fullName>
    </submittedName>
</protein>
<reference evidence="1" key="1">
    <citation type="submission" date="2022-07" db="EMBL/GenBank/DDBJ databases">
        <title>Genome Sequence of Phlebia brevispora.</title>
        <authorList>
            <person name="Buettner E."/>
        </authorList>
    </citation>
    <scope>NUCLEOTIDE SEQUENCE</scope>
    <source>
        <strain evidence="1">MPL23</strain>
    </source>
</reference>
<dbReference type="Proteomes" id="UP001148662">
    <property type="component" value="Unassembled WGS sequence"/>
</dbReference>
<proteinExistence type="predicted"/>
<accession>A0ACC1T4S3</accession>
<comment type="caution">
    <text evidence="1">The sequence shown here is derived from an EMBL/GenBank/DDBJ whole genome shotgun (WGS) entry which is preliminary data.</text>
</comment>
<evidence type="ECO:0000313" key="2">
    <source>
        <dbReference type="Proteomes" id="UP001148662"/>
    </source>
</evidence>